<name>A0A6A5H8W3_CAERE</name>
<organism evidence="1 2">
    <name type="scientific">Caenorhabditis remanei</name>
    <name type="common">Caenorhabditis vulgaris</name>
    <dbReference type="NCBI Taxonomy" id="31234"/>
    <lineage>
        <taxon>Eukaryota</taxon>
        <taxon>Metazoa</taxon>
        <taxon>Ecdysozoa</taxon>
        <taxon>Nematoda</taxon>
        <taxon>Chromadorea</taxon>
        <taxon>Rhabditida</taxon>
        <taxon>Rhabditina</taxon>
        <taxon>Rhabditomorpha</taxon>
        <taxon>Rhabditoidea</taxon>
        <taxon>Rhabditidae</taxon>
        <taxon>Peloderinae</taxon>
        <taxon>Caenorhabditis</taxon>
    </lineage>
</organism>
<dbReference type="RefSeq" id="XP_053588675.1">
    <property type="nucleotide sequence ID" value="XM_053724481.1"/>
</dbReference>
<evidence type="ECO:0000313" key="1">
    <source>
        <dbReference type="EMBL" id="KAF1764178.1"/>
    </source>
</evidence>
<reference evidence="1 2" key="1">
    <citation type="submission" date="2019-12" db="EMBL/GenBank/DDBJ databases">
        <title>Chromosome-level assembly of the Caenorhabditis remanei genome.</title>
        <authorList>
            <person name="Teterina A.A."/>
            <person name="Willis J.H."/>
            <person name="Phillips P.C."/>
        </authorList>
    </citation>
    <scope>NUCLEOTIDE SEQUENCE [LARGE SCALE GENOMIC DNA]</scope>
    <source>
        <strain evidence="1 2">PX506</strain>
        <tissue evidence="1">Whole organism</tissue>
    </source>
</reference>
<dbReference type="GeneID" id="9813539"/>
<protein>
    <submittedName>
        <fullName evidence="1">Uncharacterized protein</fullName>
    </submittedName>
</protein>
<dbReference type="PANTHER" id="PTHR31379:SF1">
    <property type="entry name" value="F-BOX C PROTEIN-RELATED"/>
    <property type="match status" value="1"/>
</dbReference>
<dbReference type="PANTHER" id="PTHR31379">
    <property type="entry name" value="F-BOX C PROTEIN-RELATED-RELATED"/>
    <property type="match status" value="1"/>
</dbReference>
<dbReference type="EMBL" id="WUAV01000002">
    <property type="protein sequence ID" value="KAF1764178.1"/>
    <property type="molecule type" value="Genomic_DNA"/>
</dbReference>
<accession>A0A6A5H8W3</accession>
<dbReference type="Proteomes" id="UP000483820">
    <property type="component" value="Chromosome II"/>
</dbReference>
<comment type="caution">
    <text evidence="1">The sequence shown here is derived from an EMBL/GenBank/DDBJ whole genome shotgun (WGS) entry which is preliminary data.</text>
</comment>
<gene>
    <name evidence="1" type="ORF">GCK72_004125</name>
</gene>
<dbReference type="CTD" id="9813539"/>
<evidence type="ECO:0000313" key="2">
    <source>
        <dbReference type="Proteomes" id="UP000483820"/>
    </source>
</evidence>
<proteinExistence type="predicted"/>
<dbReference type="InterPro" id="IPR021942">
    <property type="entry name" value="DUF3557"/>
</dbReference>
<dbReference type="KEGG" id="crq:GCK72_004125"/>
<sequence length="429" mass="49272">MTTCRPQPLFYQSSKCVAQYLEANIRFQLSLRCPGFRAVHQTATLKIHDLKMRPNDFEINGTVYIIGVIQKYTYTPTPEFVKVRNASGGIPHDLDRYGIREEWMYRGAGKVKQLEEELKLMVGDRGLDLAIEEKQWEISAYRLRISNLEPPFTQYLQLAITTGTVQKVERFQYDKSQKIARDYILRKMFGVAERRVRIRNLQIGQDDFDPHLMVHLQRVANGLYQDISQKDGPYNAFQMNRCDDQMEPLLPVPEGKLEIGEMLVTGNLKNGLASIKTSLSETNAPFKKITCVYQPLPDDPVVQNAEFLCVVGYGTLKVFSGRENNRIHLAECDVMPRDFTDLLNICTKVGQFYSIGFQHQTTVEEFFEMFRNLPGADTGESDKSRLSQIPECIIIPMADEIEINVYCDTRFIVNIQVQSRGHAQVKQLF</sequence>
<dbReference type="AlphaFoldDB" id="A0A6A5H8W3"/>